<keyword evidence="13" id="KW-1185">Reference proteome</keyword>
<name>B2FUC7_STRMK</name>
<dbReference type="GO" id="GO:0006811">
    <property type="term" value="P:monoatomic ion transport"/>
    <property type="evidence" value="ECO:0007669"/>
    <property type="project" value="UniProtKB-KW"/>
</dbReference>
<evidence type="ECO:0000256" key="4">
    <source>
        <dbReference type="ARBA" id="ARBA00022452"/>
    </source>
</evidence>
<dbReference type="Gene3D" id="3.10.20.310">
    <property type="entry name" value="membrane protein fhac"/>
    <property type="match status" value="1"/>
</dbReference>
<keyword evidence="3" id="KW-0813">Transport</keyword>
<dbReference type="eggNOG" id="COG2831">
    <property type="taxonomic scope" value="Bacteria"/>
</dbReference>
<dbReference type="PROSITE" id="PS51779">
    <property type="entry name" value="POTRA"/>
    <property type="match status" value="1"/>
</dbReference>
<comment type="subcellular location">
    <subcellularLocation>
        <location evidence="1">Cell outer membrane</location>
    </subcellularLocation>
</comment>
<keyword evidence="5" id="KW-0812">Transmembrane</keyword>
<dbReference type="InterPro" id="IPR034746">
    <property type="entry name" value="POTRA"/>
</dbReference>
<evidence type="ECO:0000256" key="8">
    <source>
        <dbReference type="ARBA" id="ARBA00023136"/>
    </source>
</evidence>
<dbReference type="InterPro" id="IPR005565">
    <property type="entry name" value="Hemolysn_activator_HlyB_C"/>
</dbReference>
<keyword evidence="8" id="KW-0472">Membrane</keyword>
<evidence type="ECO:0000256" key="5">
    <source>
        <dbReference type="ARBA" id="ARBA00022692"/>
    </source>
</evidence>
<keyword evidence="4" id="KW-1134">Transmembrane beta strand</keyword>
<reference evidence="12 13" key="1">
    <citation type="journal article" date="2008" name="Genome Biol.">
        <title>The complete genome, comparative and functional analysis of Stenotrophomonas maltophilia reveals an organism heavily shielded by drug resistance determinants.</title>
        <authorList>
            <person name="Crossman L.C."/>
            <person name="Gould V.C."/>
            <person name="Dow J.M."/>
            <person name="Vernikos G.S."/>
            <person name="Okazaki A."/>
            <person name="Sebaihia M."/>
            <person name="Saunders D."/>
            <person name="Arrowsmith C."/>
            <person name="Carver T."/>
            <person name="Peters N."/>
            <person name="Adlem E."/>
            <person name="Kerhornou A."/>
            <person name="Lord A."/>
            <person name="Murphy L."/>
            <person name="Seeger K."/>
            <person name="Squares R."/>
            <person name="Rutter S."/>
            <person name="Quail M.A."/>
            <person name="Rajandream M.A."/>
            <person name="Harris D."/>
            <person name="Churcher C."/>
            <person name="Bentley S.D."/>
            <person name="Parkhill J."/>
            <person name="Thomson N.R."/>
            <person name="Avison M.B."/>
        </authorList>
    </citation>
    <scope>NUCLEOTIDE SEQUENCE [LARGE SCALE GENOMIC DNA]</scope>
    <source>
        <strain evidence="12 13">K279a</strain>
    </source>
</reference>
<evidence type="ECO:0000259" key="11">
    <source>
        <dbReference type="PROSITE" id="PS51779"/>
    </source>
</evidence>
<dbReference type="InterPro" id="IPR013686">
    <property type="entry name" value="Polypept-transport_assoc_ShlB"/>
</dbReference>
<dbReference type="Pfam" id="PF08479">
    <property type="entry name" value="POTRA_2"/>
    <property type="match status" value="1"/>
</dbReference>
<evidence type="ECO:0000256" key="9">
    <source>
        <dbReference type="ARBA" id="ARBA00023237"/>
    </source>
</evidence>
<feature type="region of interest" description="Disordered" evidence="10">
    <location>
        <begin position="70"/>
        <end position="95"/>
    </location>
</feature>
<dbReference type="GO" id="GO:0009279">
    <property type="term" value="C:cell outer membrane"/>
    <property type="evidence" value="ECO:0007669"/>
    <property type="project" value="UniProtKB-SubCell"/>
</dbReference>
<keyword evidence="7" id="KW-0406">Ion transport</keyword>
<dbReference type="Pfam" id="PF17287">
    <property type="entry name" value="POTRA_3"/>
    <property type="match status" value="1"/>
</dbReference>
<keyword evidence="6" id="KW-0653">Protein transport</keyword>
<proteinExistence type="inferred from homology"/>
<dbReference type="InterPro" id="IPR035251">
    <property type="entry name" value="ShlB_POTRA"/>
</dbReference>
<dbReference type="EnsemblBacteria" id="CAQ44933">
    <property type="protein sequence ID" value="CAQ44933"/>
    <property type="gene ID" value="Smlt1389"/>
</dbReference>
<dbReference type="PANTHER" id="PTHR34597:SF3">
    <property type="entry name" value="OUTER MEMBRANE TRANSPORTER CDIB"/>
    <property type="match status" value="1"/>
</dbReference>
<organism evidence="12 13">
    <name type="scientific">Stenotrophomonas maltophilia (strain K279a)</name>
    <dbReference type="NCBI Taxonomy" id="522373"/>
    <lineage>
        <taxon>Bacteria</taxon>
        <taxon>Pseudomonadati</taxon>
        <taxon>Pseudomonadota</taxon>
        <taxon>Gammaproteobacteria</taxon>
        <taxon>Lysobacterales</taxon>
        <taxon>Lysobacteraceae</taxon>
        <taxon>Stenotrophomonas</taxon>
        <taxon>Stenotrophomonas maltophilia group</taxon>
    </lineage>
</organism>
<sequence>MHCPFLDRAPDGLHQYQENTVRSGKKQARQACRGGGWVVLLGMTFGVAAQQAGDPAAPELLRQQERERVLREQQEQRPDVRLERNAQKEGDRLPAQEHPCVRIDRIVLEGEDSQRFGWALAAADPVDDPATGRCLGTEGINVVMKRVQNAIIARGYVTTRVLSAPQDLNQGTLTLSVVPGRFREAVFSDPQGRHPALANALPIRSGSLLNLRDIEQGLENLQRVPTVSADIKIAPADGEGAAPGQSDLQIDWTQRSPVRASVTLDDAGSRGTGKLQANATLSLDNPLGLNELFYISAGRGVFNGRGKDTNSWTAHYDVPYGYWLFGATASAYDYRQNVVGAFESYDYSGRSQNAEARVDRLLLRNAKVKFSAYARGWQRESKNYIDDTEIEVQRRRTAGWELGLTHKQFIGNATLDASVAYRRGTGAFHALRSPEEMAQQWDPTLPLEGTSRMKLITADAQFSVPFQLGRQRLRYTAAWRAQWNRTPLSPQDRFAIGGRYTVRGFDGESSLSGERGWSLRNDLSLGIGGGQEFYVAADYGRIGGPSAQWQSGRDLAGMALGLRGGWQQLSWDGFVGSELHKPAHFPTDYTTFGFSLAWRY</sequence>
<dbReference type="PIRSF" id="PIRSF029745">
    <property type="entry name" value="FhaC"/>
    <property type="match status" value="1"/>
</dbReference>
<evidence type="ECO:0000256" key="2">
    <source>
        <dbReference type="ARBA" id="ARBA00009055"/>
    </source>
</evidence>
<evidence type="ECO:0000256" key="6">
    <source>
        <dbReference type="ARBA" id="ARBA00022927"/>
    </source>
</evidence>
<dbReference type="GO" id="GO:0008320">
    <property type="term" value="F:protein transmembrane transporter activity"/>
    <property type="evidence" value="ECO:0007669"/>
    <property type="project" value="TreeGrafter"/>
</dbReference>
<evidence type="ECO:0000256" key="3">
    <source>
        <dbReference type="ARBA" id="ARBA00022448"/>
    </source>
</evidence>
<protein>
    <submittedName>
        <fullName evidence="12">Activation/secretion</fullName>
    </submittedName>
</protein>
<dbReference type="Proteomes" id="UP000008840">
    <property type="component" value="Chromosome"/>
</dbReference>
<dbReference type="AlphaFoldDB" id="B2FUC7"/>
<dbReference type="EMBL" id="AM743169">
    <property type="protein sequence ID" value="CAQ44933.1"/>
    <property type="molecule type" value="Genomic_DNA"/>
</dbReference>
<evidence type="ECO:0000313" key="13">
    <source>
        <dbReference type="Proteomes" id="UP000008840"/>
    </source>
</evidence>
<dbReference type="PANTHER" id="PTHR34597">
    <property type="entry name" value="SLR1661 PROTEIN"/>
    <property type="match status" value="1"/>
</dbReference>
<comment type="similarity">
    <text evidence="2">Belongs to the TPS (TC 1.B.20) family.</text>
</comment>
<dbReference type="InterPro" id="IPR051544">
    <property type="entry name" value="TPS_OM_transporter"/>
</dbReference>
<evidence type="ECO:0000256" key="1">
    <source>
        <dbReference type="ARBA" id="ARBA00004442"/>
    </source>
</evidence>
<dbReference type="GO" id="GO:0098046">
    <property type="term" value="C:type V protein secretion system complex"/>
    <property type="evidence" value="ECO:0007669"/>
    <property type="project" value="TreeGrafter"/>
</dbReference>
<dbReference type="KEGG" id="sml:Smlt1389"/>
<dbReference type="HOGENOM" id="CLU_020581_2_0_6"/>
<evidence type="ECO:0000313" key="12">
    <source>
        <dbReference type="EMBL" id="CAQ44933.1"/>
    </source>
</evidence>
<dbReference type="FunFam" id="2.40.160.50:FF:000009">
    <property type="entry name" value="Putative hemolysin activator protein"/>
    <property type="match status" value="1"/>
</dbReference>
<dbReference type="GO" id="GO:0046819">
    <property type="term" value="P:protein secretion by the type V secretion system"/>
    <property type="evidence" value="ECO:0007669"/>
    <property type="project" value="TreeGrafter"/>
</dbReference>
<gene>
    <name evidence="12" type="ordered locus">Smlt1389</name>
</gene>
<evidence type="ECO:0000256" key="7">
    <source>
        <dbReference type="ARBA" id="ARBA00023065"/>
    </source>
</evidence>
<keyword evidence="9" id="KW-0998">Cell outer membrane</keyword>
<evidence type="ECO:0000256" key="10">
    <source>
        <dbReference type="SAM" id="MobiDB-lite"/>
    </source>
</evidence>
<accession>B2FUC7</accession>
<feature type="domain" description="POTRA" evidence="11">
    <location>
        <begin position="101"/>
        <end position="180"/>
    </location>
</feature>
<dbReference type="PATRIC" id="fig|522373.3.peg.1332"/>
<dbReference type="Pfam" id="PF03865">
    <property type="entry name" value="ShlB"/>
    <property type="match status" value="1"/>
</dbReference>
<dbReference type="Gene3D" id="2.40.160.50">
    <property type="entry name" value="membrane protein fhac: a member of the omp85/tpsb transporter family"/>
    <property type="match status" value="1"/>
</dbReference>
<dbReference type="InterPro" id="IPR027282">
    <property type="entry name" value="TPS"/>
</dbReference>